<sequence>MKIENDGRRRKHEQLSTYKDCFYRRDYLSKRTYLQGEPGSGKTSFAAKLVYDWCNVHAPSTECTKDQMAFGDVDILHTFKFLFFISLRDSRKQTYVTHMIKTQLIYKIYAEDQWESAYKLVLKIMKNVMYLVVQDGLDEWPGEHAVPSIDGIPIDHCIVLTTSRPWKLADERIKLKGKAILKNSMKNYYDAYLTNQRIWKKTFSSFRHFLRGVALSRYLLRLCCTRLSSVPG</sequence>
<evidence type="ECO:0000259" key="1">
    <source>
        <dbReference type="PROSITE" id="PS50837"/>
    </source>
</evidence>
<evidence type="ECO:0000313" key="2">
    <source>
        <dbReference type="EMBL" id="KAH3720801.1"/>
    </source>
</evidence>
<dbReference type="Pfam" id="PF05729">
    <property type="entry name" value="NACHT"/>
    <property type="match status" value="1"/>
</dbReference>
<reference evidence="2" key="2">
    <citation type="submission" date="2020-11" db="EMBL/GenBank/DDBJ databases">
        <authorList>
            <person name="McCartney M.A."/>
            <person name="Auch B."/>
            <person name="Kono T."/>
            <person name="Mallez S."/>
            <person name="Becker A."/>
            <person name="Gohl D.M."/>
            <person name="Silverstein K.A.T."/>
            <person name="Koren S."/>
            <person name="Bechman K.B."/>
            <person name="Herman A."/>
            <person name="Abrahante J.E."/>
            <person name="Garbe J."/>
        </authorList>
    </citation>
    <scope>NUCLEOTIDE SEQUENCE</scope>
    <source>
        <strain evidence="2">Duluth1</strain>
        <tissue evidence="2">Whole animal</tissue>
    </source>
</reference>
<dbReference type="InterPro" id="IPR007111">
    <property type="entry name" value="NACHT_NTPase"/>
</dbReference>
<keyword evidence="3" id="KW-1185">Reference proteome</keyword>
<gene>
    <name evidence="2" type="ORF">DPMN_063705</name>
</gene>
<dbReference type="EMBL" id="JAIWYP010000013">
    <property type="protein sequence ID" value="KAH3720801.1"/>
    <property type="molecule type" value="Genomic_DNA"/>
</dbReference>
<dbReference type="PROSITE" id="PS50837">
    <property type="entry name" value="NACHT"/>
    <property type="match status" value="1"/>
</dbReference>
<reference evidence="2" key="1">
    <citation type="journal article" date="2019" name="bioRxiv">
        <title>The Genome of the Zebra Mussel, Dreissena polymorpha: A Resource for Invasive Species Research.</title>
        <authorList>
            <person name="McCartney M.A."/>
            <person name="Auch B."/>
            <person name="Kono T."/>
            <person name="Mallez S."/>
            <person name="Zhang Y."/>
            <person name="Obille A."/>
            <person name="Becker A."/>
            <person name="Abrahante J.E."/>
            <person name="Garbe J."/>
            <person name="Badalamenti J.P."/>
            <person name="Herman A."/>
            <person name="Mangelson H."/>
            <person name="Liachko I."/>
            <person name="Sullivan S."/>
            <person name="Sone E.D."/>
            <person name="Koren S."/>
            <person name="Silverstein K.A.T."/>
            <person name="Beckman K.B."/>
            <person name="Gohl D.M."/>
        </authorList>
    </citation>
    <scope>NUCLEOTIDE SEQUENCE</scope>
    <source>
        <strain evidence="2">Duluth1</strain>
        <tissue evidence="2">Whole animal</tissue>
    </source>
</reference>
<comment type="caution">
    <text evidence="2">The sequence shown here is derived from an EMBL/GenBank/DDBJ whole genome shotgun (WGS) entry which is preliminary data.</text>
</comment>
<name>A0A9D4HLE7_DREPO</name>
<accession>A0A9D4HLE7</accession>
<protein>
    <recommendedName>
        <fullName evidence="1">NACHT domain-containing protein</fullName>
    </recommendedName>
</protein>
<dbReference type="InterPro" id="IPR027417">
    <property type="entry name" value="P-loop_NTPase"/>
</dbReference>
<organism evidence="2 3">
    <name type="scientific">Dreissena polymorpha</name>
    <name type="common">Zebra mussel</name>
    <name type="synonym">Mytilus polymorpha</name>
    <dbReference type="NCBI Taxonomy" id="45954"/>
    <lineage>
        <taxon>Eukaryota</taxon>
        <taxon>Metazoa</taxon>
        <taxon>Spiralia</taxon>
        <taxon>Lophotrochozoa</taxon>
        <taxon>Mollusca</taxon>
        <taxon>Bivalvia</taxon>
        <taxon>Autobranchia</taxon>
        <taxon>Heteroconchia</taxon>
        <taxon>Euheterodonta</taxon>
        <taxon>Imparidentia</taxon>
        <taxon>Neoheterodontei</taxon>
        <taxon>Myida</taxon>
        <taxon>Dreissenoidea</taxon>
        <taxon>Dreissenidae</taxon>
        <taxon>Dreissena</taxon>
    </lineage>
</organism>
<dbReference type="SUPFAM" id="SSF52540">
    <property type="entry name" value="P-loop containing nucleoside triphosphate hydrolases"/>
    <property type="match status" value="1"/>
</dbReference>
<feature type="domain" description="NACHT" evidence="1">
    <location>
        <begin position="30"/>
        <end position="139"/>
    </location>
</feature>
<proteinExistence type="predicted"/>
<dbReference type="AlphaFoldDB" id="A0A9D4HLE7"/>
<dbReference type="Gene3D" id="3.40.50.300">
    <property type="entry name" value="P-loop containing nucleotide triphosphate hydrolases"/>
    <property type="match status" value="1"/>
</dbReference>
<dbReference type="Proteomes" id="UP000828390">
    <property type="component" value="Unassembled WGS sequence"/>
</dbReference>
<evidence type="ECO:0000313" key="3">
    <source>
        <dbReference type="Proteomes" id="UP000828390"/>
    </source>
</evidence>